<organism evidence="1">
    <name type="scientific">Candidatus Thiothrix putei</name>
    <dbReference type="NCBI Taxonomy" id="3080811"/>
    <lineage>
        <taxon>Bacteria</taxon>
        <taxon>Pseudomonadati</taxon>
        <taxon>Pseudomonadota</taxon>
        <taxon>Gammaproteobacteria</taxon>
        <taxon>Thiotrichales</taxon>
        <taxon>Thiotrichaceae</taxon>
        <taxon>Thiothrix</taxon>
    </lineage>
</organism>
<proteinExistence type="predicted"/>
<dbReference type="KEGG" id="tput:QJT81_12330"/>
<dbReference type="EMBL" id="CP124756">
    <property type="protein sequence ID" value="WGZ92652.1"/>
    <property type="molecule type" value="Genomic_DNA"/>
</dbReference>
<evidence type="ECO:0000313" key="1">
    <source>
        <dbReference type="EMBL" id="WGZ92652.1"/>
    </source>
</evidence>
<dbReference type="Proteomes" id="UP001301326">
    <property type="component" value="Chromosome"/>
</dbReference>
<sequence length="84" mass="9830">MTGIKKFRAKKKFIFENKEGKLIVGVSALGQYRYVGIYDSLELAEAARNAVLEENELMYLVEEEYIPKPKKRASRNRSKYIIKR</sequence>
<name>A0AA95H870_9GAMM</name>
<protein>
    <submittedName>
        <fullName evidence="1">Uncharacterized protein</fullName>
    </submittedName>
</protein>
<accession>A0AA95H870</accession>
<gene>
    <name evidence="1" type="ORF">QJT81_12330</name>
</gene>
<dbReference type="AlphaFoldDB" id="A0AA95H870"/>
<reference evidence="1" key="1">
    <citation type="journal article" date="2023" name="Int. J. Mol. Sci.">
        <title>Metagenomics Revealed a New Genus 'Candidatus Thiocaldithrix dubininis' gen. nov., sp. nov. and a New Species 'Candidatus Thiothrix putei' sp. nov. in the Family Thiotrichaceae, Some Members of Which Have Traits of Both Na+- and H+-Motive Energetics.</title>
        <authorList>
            <person name="Ravin N.V."/>
            <person name="Muntyan M.S."/>
            <person name="Smolyakov D.D."/>
            <person name="Rudenko T.S."/>
            <person name="Beletsky A.V."/>
            <person name="Mardanov A.V."/>
            <person name="Grabovich M.Y."/>
        </authorList>
    </citation>
    <scope>NUCLEOTIDE SEQUENCE</scope>
    <source>
        <strain evidence="1">GKL-02</strain>
    </source>
</reference>
<reference evidence="1" key="2">
    <citation type="submission" date="2023-04" db="EMBL/GenBank/DDBJ databases">
        <authorList>
            <person name="Beletskiy A.V."/>
            <person name="Mardanov A.V."/>
            <person name="Ravin N.V."/>
        </authorList>
    </citation>
    <scope>NUCLEOTIDE SEQUENCE</scope>
    <source>
        <strain evidence="1">GKL-02</strain>
    </source>
</reference>